<sequence length="655" mass="73847">MEWPRGDDPTEETRTLPIRISSRNGSTSEEETRSFSIRISNPKGCQWDDNHVTEIYRDQDLYRAAKNGNLEEFTRLLDRISAANHINFHEILSRLSPIGNGFIHVAAKHGKENVVNFIAAREPYMVLSKNFNGETALHLAARSGQASIVEALVRVHQGLLLPYRDENNLLRAKNKSGNTALHEALLNVLESKKGKGALHEALLKSWIRIAEYLIQNDHEISYYQNKDEESALYLAAKASLKECVSLILQSSTDQERVNELFKKNSPIEAAIQGKHKDVLQAIFDINPSFFTLRDGEGRNPLHYAAASGYLEGVKWLCSQFSEMETQRDKSGSFPILLASMEGHVDVIKFLLEDLPDPGEVLDRDGRSILHLAAMQGRTNVVSFFLKNPDLKELINMIDERGNTPLHLATRHWRPLVVRDFTWDKRVDVSIINDDGMTALDVAEYYMQLKDFQNIQYFTWTALMAASTPRALTGNTLGTTKTHRIDAFERQVNFLLLLSILIATVTYAAGFTVPGGYNSSDDDHNNVPGLATMLRQRAFQVFVLSDVLAMYSSLTAAVILGWALSFDFVLVVKALHLALPLFGGALSMMCIAFTAGMYLIVDEIWWLRTAVLIMGMHFLIKLVLLGFPLCFPVSSPNMFLRYISYYPFYFLILLNS</sequence>
<evidence type="ECO:0000313" key="11">
    <source>
        <dbReference type="EMBL" id="KAH6834084.1"/>
    </source>
</evidence>
<reference evidence="11 12" key="1">
    <citation type="journal article" date="2021" name="Nat. Commun.">
        <title>Incipient diploidization of the medicinal plant Perilla within 10,000 years.</title>
        <authorList>
            <person name="Zhang Y."/>
            <person name="Shen Q."/>
            <person name="Leng L."/>
            <person name="Zhang D."/>
            <person name="Chen S."/>
            <person name="Shi Y."/>
            <person name="Ning Z."/>
            <person name="Chen S."/>
        </authorList>
    </citation>
    <scope>NUCLEOTIDE SEQUENCE [LARGE SCALE GENOMIC DNA]</scope>
    <source>
        <strain evidence="12">cv. PC099</strain>
    </source>
</reference>
<dbReference type="PROSITE" id="PS50088">
    <property type="entry name" value="ANK_REPEAT"/>
    <property type="match status" value="3"/>
</dbReference>
<evidence type="ECO:0000256" key="3">
    <source>
        <dbReference type="ARBA" id="ARBA00022737"/>
    </source>
</evidence>
<dbReference type="PROSITE" id="PS50297">
    <property type="entry name" value="ANK_REP_REGION"/>
    <property type="match status" value="3"/>
</dbReference>
<feature type="transmembrane region" description="Helical" evidence="9">
    <location>
        <begin position="493"/>
        <end position="516"/>
    </location>
</feature>
<dbReference type="Proteomes" id="UP001190926">
    <property type="component" value="Unassembled WGS sequence"/>
</dbReference>
<evidence type="ECO:0000313" key="12">
    <source>
        <dbReference type="Proteomes" id="UP001190926"/>
    </source>
</evidence>
<proteinExistence type="predicted"/>
<feature type="transmembrane region" description="Helical" evidence="9">
    <location>
        <begin position="604"/>
        <end position="626"/>
    </location>
</feature>
<evidence type="ECO:0000259" key="10">
    <source>
        <dbReference type="Pfam" id="PF13962"/>
    </source>
</evidence>
<accession>A0AAD4PBE0</accession>
<evidence type="ECO:0000256" key="4">
    <source>
        <dbReference type="ARBA" id="ARBA00022989"/>
    </source>
</evidence>
<dbReference type="Gene3D" id="1.25.40.20">
    <property type="entry name" value="Ankyrin repeat-containing domain"/>
    <property type="match status" value="2"/>
</dbReference>
<dbReference type="GO" id="GO:0005886">
    <property type="term" value="C:plasma membrane"/>
    <property type="evidence" value="ECO:0007669"/>
    <property type="project" value="TreeGrafter"/>
</dbReference>
<keyword evidence="3" id="KW-0677">Repeat</keyword>
<dbReference type="Pfam" id="PF13962">
    <property type="entry name" value="PGG"/>
    <property type="match status" value="1"/>
</dbReference>
<dbReference type="InterPro" id="IPR002110">
    <property type="entry name" value="Ankyrin_rpt"/>
</dbReference>
<keyword evidence="6 9" id="KW-0472">Membrane</keyword>
<evidence type="ECO:0000256" key="7">
    <source>
        <dbReference type="PROSITE-ProRule" id="PRU00023"/>
    </source>
</evidence>
<feature type="repeat" description="ANK" evidence="7">
    <location>
        <begin position="296"/>
        <end position="328"/>
    </location>
</feature>
<dbReference type="SMART" id="SM00248">
    <property type="entry name" value="ANK"/>
    <property type="match status" value="9"/>
</dbReference>
<dbReference type="PANTHER" id="PTHR24186:SF46">
    <property type="entry name" value="PROTEIN ACCELERATED CELL DEATH 6-LIKE"/>
    <property type="match status" value="1"/>
</dbReference>
<dbReference type="SUPFAM" id="SSF48403">
    <property type="entry name" value="Ankyrin repeat"/>
    <property type="match status" value="1"/>
</dbReference>
<evidence type="ECO:0000256" key="1">
    <source>
        <dbReference type="ARBA" id="ARBA00004141"/>
    </source>
</evidence>
<feature type="repeat" description="ANK" evidence="7">
    <location>
        <begin position="132"/>
        <end position="154"/>
    </location>
</feature>
<organism evidence="11 12">
    <name type="scientific">Perilla frutescens var. hirtella</name>
    <name type="common">Perilla citriodora</name>
    <name type="synonym">Perilla setoyensis</name>
    <dbReference type="NCBI Taxonomy" id="608512"/>
    <lineage>
        <taxon>Eukaryota</taxon>
        <taxon>Viridiplantae</taxon>
        <taxon>Streptophyta</taxon>
        <taxon>Embryophyta</taxon>
        <taxon>Tracheophyta</taxon>
        <taxon>Spermatophyta</taxon>
        <taxon>Magnoliopsida</taxon>
        <taxon>eudicotyledons</taxon>
        <taxon>Gunneridae</taxon>
        <taxon>Pentapetalae</taxon>
        <taxon>asterids</taxon>
        <taxon>lamiids</taxon>
        <taxon>Lamiales</taxon>
        <taxon>Lamiaceae</taxon>
        <taxon>Nepetoideae</taxon>
        <taxon>Elsholtzieae</taxon>
        <taxon>Perilla</taxon>
    </lineage>
</organism>
<feature type="transmembrane region" description="Helical" evidence="9">
    <location>
        <begin position="536"/>
        <end position="564"/>
    </location>
</feature>
<keyword evidence="12" id="KW-1185">Reference proteome</keyword>
<keyword evidence="4 9" id="KW-1133">Transmembrane helix</keyword>
<comment type="caution">
    <text evidence="11">The sequence shown here is derived from an EMBL/GenBank/DDBJ whole genome shotgun (WGS) entry which is preliminary data.</text>
</comment>
<protein>
    <recommendedName>
        <fullName evidence="10">PGG domain-containing protein</fullName>
    </recommendedName>
</protein>
<feature type="repeat" description="ANK" evidence="7">
    <location>
        <begin position="364"/>
        <end position="387"/>
    </location>
</feature>
<comment type="subcellular location">
    <subcellularLocation>
        <location evidence="1">Membrane</location>
        <topology evidence="1">Multi-pass membrane protein</topology>
    </subcellularLocation>
</comment>
<keyword evidence="5 7" id="KW-0040">ANK repeat</keyword>
<name>A0AAD4PBE0_PERFH</name>
<feature type="domain" description="PGG" evidence="10">
    <location>
        <begin position="487"/>
        <end position="598"/>
    </location>
</feature>
<feature type="region of interest" description="Disordered" evidence="8">
    <location>
        <begin position="1"/>
        <end position="34"/>
    </location>
</feature>
<evidence type="ECO:0000256" key="6">
    <source>
        <dbReference type="ARBA" id="ARBA00023136"/>
    </source>
</evidence>
<feature type="compositionally biased region" description="Basic and acidic residues" evidence="8">
    <location>
        <begin position="1"/>
        <end position="14"/>
    </location>
</feature>
<dbReference type="AlphaFoldDB" id="A0AAD4PBE0"/>
<feature type="transmembrane region" description="Helical" evidence="9">
    <location>
        <begin position="576"/>
        <end position="598"/>
    </location>
</feature>
<evidence type="ECO:0000256" key="8">
    <source>
        <dbReference type="SAM" id="MobiDB-lite"/>
    </source>
</evidence>
<evidence type="ECO:0000256" key="9">
    <source>
        <dbReference type="SAM" id="Phobius"/>
    </source>
</evidence>
<gene>
    <name evidence="11" type="ORF">C2S53_013371</name>
</gene>
<keyword evidence="2 9" id="KW-0812">Transmembrane</keyword>
<dbReference type="InterPro" id="IPR036770">
    <property type="entry name" value="Ankyrin_rpt-contain_sf"/>
</dbReference>
<dbReference type="PANTHER" id="PTHR24186">
    <property type="entry name" value="PROTEIN PHOSPHATASE 1 REGULATORY SUBUNIT"/>
    <property type="match status" value="1"/>
</dbReference>
<evidence type="ECO:0000256" key="5">
    <source>
        <dbReference type="ARBA" id="ARBA00023043"/>
    </source>
</evidence>
<evidence type="ECO:0000256" key="2">
    <source>
        <dbReference type="ARBA" id="ARBA00022692"/>
    </source>
</evidence>
<dbReference type="InterPro" id="IPR026961">
    <property type="entry name" value="PGG_dom"/>
</dbReference>
<dbReference type="EMBL" id="SDAM02000053">
    <property type="protein sequence ID" value="KAH6834084.1"/>
    <property type="molecule type" value="Genomic_DNA"/>
</dbReference>
<dbReference type="Pfam" id="PF12796">
    <property type="entry name" value="Ank_2"/>
    <property type="match status" value="3"/>
</dbReference>